<evidence type="ECO:0000256" key="2">
    <source>
        <dbReference type="ARBA" id="ARBA00022692"/>
    </source>
</evidence>
<sequence>MSGMQATYVGANPIPPRETIVIATASPPEPRKPIATSYNNGYFSRLNRQNFVSYAVFFLLIYGGMDMAASLGWNETYSVLLFTEYSYCWFIGVIVGALAATLTMSFLPKQVYYVLGALMQLTGSIIFTAAPEDYAACVAARYLAGLGIGLLTVPFIIHNAEVAATNYRGVNGGTEQCALALGIVFQVEFTTEWASIVGSTPNLVHGIIGIIFSLFGLAMTALAIESPIFYLRRNQENLARQCQEKLLGHAPGGVTAALDEARIYVAESDSRNLGEDLMASIMPFLKMLFFRCFVAFSFSLPLSISIIASTAVAEESLSVWPMYVFGVLRLIGTMVALCFLDTVGRKAVSLVGLFVMAGLILGLAGIYADVSNIGSVYYMTQACNIGMAFQAFAGLFVCSSSSYLGEAFPMRLKSSLVGVIVIMEQIIHVIVIACVSPVPSKDFFFQYFLAVGIIMLVGAIFFAVSMPETKKMTLREAGHRFQRYYDVRIY</sequence>
<feature type="transmembrane region" description="Helical" evidence="5">
    <location>
        <begin position="288"/>
        <end position="308"/>
    </location>
</feature>
<dbReference type="InterPro" id="IPR020846">
    <property type="entry name" value="MFS_dom"/>
</dbReference>
<dbReference type="SUPFAM" id="SSF103473">
    <property type="entry name" value="MFS general substrate transporter"/>
    <property type="match status" value="1"/>
</dbReference>
<dbReference type="InterPro" id="IPR005828">
    <property type="entry name" value="MFS_sugar_transport-like"/>
</dbReference>
<dbReference type="Proteomes" id="UP001652628">
    <property type="component" value="Chromosome 3"/>
</dbReference>
<keyword evidence="7" id="KW-1185">Reference proteome</keyword>
<protein>
    <submittedName>
        <fullName evidence="8">Glucose transporter GlcP</fullName>
    </submittedName>
</protein>
<keyword evidence="3 5" id="KW-1133">Transmembrane helix</keyword>
<dbReference type="Gene3D" id="1.20.1250.20">
    <property type="entry name" value="MFS general substrate transporter like domains"/>
    <property type="match status" value="1"/>
</dbReference>
<dbReference type="GeneID" id="108007341"/>
<comment type="subcellular location">
    <subcellularLocation>
        <location evidence="1">Membrane</location>
        <topology evidence="1">Multi-pass membrane protein</topology>
    </subcellularLocation>
</comment>
<evidence type="ECO:0000256" key="4">
    <source>
        <dbReference type="ARBA" id="ARBA00023136"/>
    </source>
</evidence>
<dbReference type="GO" id="GO:0016020">
    <property type="term" value="C:membrane"/>
    <property type="evidence" value="ECO:0007669"/>
    <property type="project" value="UniProtKB-SubCell"/>
</dbReference>
<feature type="transmembrane region" description="Helical" evidence="5">
    <location>
        <begin position="320"/>
        <end position="340"/>
    </location>
</feature>
<feature type="transmembrane region" description="Helical" evidence="5">
    <location>
        <begin position="347"/>
        <end position="367"/>
    </location>
</feature>
<keyword evidence="2 5" id="KW-0812">Transmembrane</keyword>
<gene>
    <name evidence="8" type="primary">LOC108007341</name>
</gene>
<organism evidence="7 8">
    <name type="scientific">Drosophila suzukii</name>
    <name type="common">Spotted-wing drosophila fruit fly</name>
    <dbReference type="NCBI Taxonomy" id="28584"/>
    <lineage>
        <taxon>Eukaryota</taxon>
        <taxon>Metazoa</taxon>
        <taxon>Ecdysozoa</taxon>
        <taxon>Arthropoda</taxon>
        <taxon>Hexapoda</taxon>
        <taxon>Insecta</taxon>
        <taxon>Pterygota</taxon>
        <taxon>Neoptera</taxon>
        <taxon>Endopterygota</taxon>
        <taxon>Diptera</taxon>
        <taxon>Brachycera</taxon>
        <taxon>Muscomorpha</taxon>
        <taxon>Ephydroidea</taxon>
        <taxon>Drosophilidae</taxon>
        <taxon>Drosophila</taxon>
        <taxon>Sophophora</taxon>
    </lineage>
</organism>
<dbReference type="RefSeq" id="XP_036673724.3">
    <property type="nucleotide sequence ID" value="XM_036817829.3"/>
</dbReference>
<proteinExistence type="predicted"/>
<accession>A0AB40A8M6</accession>
<feature type="domain" description="Major facilitator superfamily (MFS) profile" evidence="6">
    <location>
        <begin position="1"/>
        <end position="470"/>
    </location>
</feature>
<dbReference type="GO" id="GO:0022857">
    <property type="term" value="F:transmembrane transporter activity"/>
    <property type="evidence" value="ECO:0007669"/>
    <property type="project" value="InterPro"/>
</dbReference>
<dbReference type="AlphaFoldDB" id="A0AB40A8M6"/>
<evidence type="ECO:0000313" key="7">
    <source>
        <dbReference type="Proteomes" id="UP001652628"/>
    </source>
</evidence>
<feature type="transmembrane region" description="Helical" evidence="5">
    <location>
        <begin position="203"/>
        <end position="224"/>
    </location>
</feature>
<feature type="transmembrane region" description="Helical" evidence="5">
    <location>
        <begin position="85"/>
        <end position="106"/>
    </location>
</feature>
<feature type="transmembrane region" description="Helical" evidence="5">
    <location>
        <begin position="416"/>
        <end position="438"/>
    </location>
</feature>
<evidence type="ECO:0000259" key="6">
    <source>
        <dbReference type="PROSITE" id="PS50850"/>
    </source>
</evidence>
<keyword evidence="8" id="KW-0813">Transport</keyword>
<dbReference type="InterPro" id="IPR036259">
    <property type="entry name" value="MFS_trans_sf"/>
</dbReference>
<dbReference type="PANTHER" id="PTHR23529">
    <property type="entry name" value="GH19118P-RELATED"/>
    <property type="match status" value="1"/>
</dbReference>
<dbReference type="PROSITE" id="PS50850">
    <property type="entry name" value="MFS"/>
    <property type="match status" value="1"/>
</dbReference>
<feature type="transmembrane region" description="Helical" evidence="5">
    <location>
        <begin position="387"/>
        <end position="404"/>
    </location>
</feature>
<feature type="transmembrane region" description="Helical" evidence="5">
    <location>
        <begin position="444"/>
        <end position="465"/>
    </location>
</feature>
<feature type="transmembrane region" description="Helical" evidence="5">
    <location>
        <begin position="142"/>
        <end position="160"/>
    </location>
</feature>
<dbReference type="PANTHER" id="PTHR23529:SF2">
    <property type="entry name" value="GH19118P-RELATED"/>
    <property type="match status" value="1"/>
</dbReference>
<evidence type="ECO:0000313" key="8">
    <source>
        <dbReference type="RefSeq" id="XP_036673724.3"/>
    </source>
</evidence>
<evidence type="ECO:0000256" key="3">
    <source>
        <dbReference type="ARBA" id="ARBA00022989"/>
    </source>
</evidence>
<evidence type="ECO:0000256" key="1">
    <source>
        <dbReference type="ARBA" id="ARBA00004141"/>
    </source>
</evidence>
<dbReference type="Pfam" id="PF00083">
    <property type="entry name" value="Sugar_tr"/>
    <property type="match status" value="1"/>
</dbReference>
<keyword evidence="8" id="KW-0762">Sugar transport</keyword>
<reference evidence="8" key="1">
    <citation type="submission" date="2025-08" db="UniProtKB">
        <authorList>
            <consortium name="RefSeq"/>
        </authorList>
    </citation>
    <scope>IDENTIFICATION</scope>
</reference>
<feature type="transmembrane region" description="Helical" evidence="5">
    <location>
        <begin position="112"/>
        <end position="130"/>
    </location>
</feature>
<keyword evidence="4 5" id="KW-0472">Membrane</keyword>
<evidence type="ECO:0000256" key="5">
    <source>
        <dbReference type="SAM" id="Phobius"/>
    </source>
</evidence>
<feature type="transmembrane region" description="Helical" evidence="5">
    <location>
        <begin position="51"/>
        <end position="73"/>
    </location>
</feature>
<name>A0AB40A8M6_DROSZ</name>